<dbReference type="GO" id="GO:0005886">
    <property type="term" value="C:plasma membrane"/>
    <property type="evidence" value="ECO:0007669"/>
    <property type="project" value="UniProtKB-SubCell"/>
</dbReference>
<keyword evidence="8 10" id="KW-0472">Membrane</keyword>
<feature type="transmembrane region" description="Helical" evidence="10">
    <location>
        <begin position="382"/>
        <end position="400"/>
    </location>
</feature>
<feature type="compositionally biased region" description="Low complexity" evidence="9">
    <location>
        <begin position="17"/>
        <end position="36"/>
    </location>
</feature>
<feature type="transmembrane region" description="Helical" evidence="10">
    <location>
        <begin position="231"/>
        <end position="254"/>
    </location>
</feature>
<dbReference type="GO" id="GO:0046688">
    <property type="term" value="P:response to copper ion"/>
    <property type="evidence" value="ECO:0007669"/>
    <property type="project" value="InterPro"/>
</dbReference>
<dbReference type="GO" id="GO:0006825">
    <property type="term" value="P:copper ion transport"/>
    <property type="evidence" value="ECO:0007669"/>
    <property type="project" value="InterPro"/>
</dbReference>
<proteinExistence type="predicted"/>
<dbReference type="AlphaFoldDB" id="A0A345HVR7"/>
<dbReference type="InterPro" id="IPR007348">
    <property type="entry name" value="CopC_dom"/>
</dbReference>
<keyword evidence="4" id="KW-0479">Metal-binding</keyword>
<evidence type="ECO:0000256" key="1">
    <source>
        <dbReference type="ARBA" id="ARBA00004651"/>
    </source>
</evidence>
<feature type="region of interest" description="Disordered" evidence="9">
    <location>
        <begin position="1"/>
        <end position="37"/>
    </location>
</feature>
<dbReference type="PANTHER" id="PTHR34820:SF4">
    <property type="entry name" value="INNER MEMBRANE PROTEIN YEBZ"/>
    <property type="match status" value="1"/>
</dbReference>
<gene>
    <name evidence="13" type="ORF">DVK44_27470</name>
</gene>
<evidence type="ECO:0000256" key="2">
    <source>
        <dbReference type="ARBA" id="ARBA00022475"/>
    </source>
</evidence>
<evidence type="ECO:0000256" key="9">
    <source>
        <dbReference type="SAM" id="MobiDB-lite"/>
    </source>
</evidence>
<feature type="compositionally biased region" description="Low complexity" evidence="9">
    <location>
        <begin position="491"/>
        <end position="502"/>
    </location>
</feature>
<accession>A0A345HVR7</accession>
<dbReference type="InterPro" id="IPR014756">
    <property type="entry name" value="Ig_E-set"/>
</dbReference>
<feature type="transmembrane region" description="Helical" evidence="10">
    <location>
        <begin position="420"/>
        <end position="441"/>
    </location>
</feature>
<feature type="transmembrane region" description="Helical" evidence="10">
    <location>
        <begin position="312"/>
        <end position="328"/>
    </location>
</feature>
<dbReference type="Pfam" id="PF05425">
    <property type="entry name" value="CopD"/>
    <property type="match status" value="1"/>
</dbReference>
<sequence length="613" mass="63367">MRPAPTPRPVGSESPVCSSGPSASPRPCSPAAGAPAPDRRHLMTITAPRLRLWALALVAGVGLLLGGSVPAAAHAVLTDTAPARGAVVAEPPSHVELVFSESVSASGDGIRVLDPSGRRVDYGRPTAKGGGTYAVGLSGPEARGTYTVTYQVESADSHPVAGAFTFSVGEPSAAPAMPTVRDPDAGWVGHSYTAARFGAYTGMMIMTGGALLLLLCKPRGESLPTVRRSTAAAWALLCACTLALLLLRGAYVGSGRLADVVDMSRLAGTVTSKPGALLVMRLALLACCAVLWRYRNRVRRAFHGRQPPLKGVLAGAAVAGMALAWTWASAEHASTGPLPYLSMPVDAIHLLAAGAWVGGLLVLARALALAGDGVPPEAIVRFSRVAFINVCVLAVTGLYQSWRQVGTPSALVDTRFGQLLLLKAAGVGLLLGLALMSRRWTRRLAWTRGRGDRAALRALRRWVGAEAVVGLCVIAATTVLVSTQPARAQDPAAGASTGAPAAVSLRPEFDTGGPEGRGSADIVVDPGRRGPNAIHVTSTGPDGDLLDAPAVQASLTSRTGSIGPLTVPVERVSEGHWTVSGFQLLVAGVWDLSLTVRTSEFDQATVKESFEIP</sequence>
<keyword evidence="6 10" id="KW-1133">Transmembrane helix</keyword>
<feature type="transmembrane region" description="Helical" evidence="10">
    <location>
        <begin position="348"/>
        <end position="370"/>
    </location>
</feature>
<evidence type="ECO:0000256" key="8">
    <source>
        <dbReference type="ARBA" id="ARBA00023136"/>
    </source>
</evidence>
<dbReference type="InterPro" id="IPR032694">
    <property type="entry name" value="CopC/D"/>
</dbReference>
<comment type="subcellular location">
    <subcellularLocation>
        <location evidence="1">Cell membrane</location>
        <topology evidence="1">Multi-pass membrane protein</topology>
    </subcellularLocation>
</comment>
<evidence type="ECO:0000256" key="3">
    <source>
        <dbReference type="ARBA" id="ARBA00022692"/>
    </source>
</evidence>
<dbReference type="KEGG" id="spad:DVK44_27470"/>
<feature type="transmembrane region" description="Helical" evidence="10">
    <location>
        <begin position="50"/>
        <end position="73"/>
    </location>
</feature>
<evidence type="ECO:0000256" key="10">
    <source>
        <dbReference type="SAM" id="Phobius"/>
    </source>
</evidence>
<feature type="transmembrane region" description="Helical" evidence="10">
    <location>
        <begin position="462"/>
        <end position="481"/>
    </location>
</feature>
<dbReference type="InterPro" id="IPR014755">
    <property type="entry name" value="Cu-Rt/internalin_Ig-like"/>
</dbReference>
<evidence type="ECO:0000256" key="4">
    <source>
        <dbReference type="ARBA" id="ARBA00022723"/>
    </source>
</evidence>
<keyword evidence="14" id="KW-1185">Reference proteome</keyword>
<dbReference type="OrthoDB" id="5242236at2"/>
<evidence type="ECO:0000256" key="5">
    <source>
        <dbReference type="ARBA" id="ARBA00022729"/>
    </source>
</evidence>
<feature type="transmembrane region" description="Helical" evidence="10">
    <location>
        <begin position="274"/>
        <end position="292"/>
    </location>
</feature>
<feature type="domain" description="CopC" evidence="11">
    <location>
        <begin position="74"/>
        <end position="168"/>
    </location>
</feature>
<feature type="region of interest" description="Disordered" evidence="9">
    <location>
        <begin position="487"/>
        <end position="519"/>
    </location>
</feature>
<keyword evidence="2" id="KW-1003">Cell membrane</keyword>
<evidence type="ECO:0000256" key="7">
    <source>
        <dbReference type="ARBA" id="ARBA00023008"/>
    </source>
</evidence>
<dbReference type="PANTHER" id="PTHR34820">
    <property type="entry name" value="INNER MEMBRANE PROTEIN YEBZ"/>
    <property type="match status" value="1"/>
</dbReference>
<dbReference type="Pfam" id="PF04234">
    <property type="entry name" value="CopC"/>
    <property type="match status" value="1"/>
</dbReference>
<feature type="domain" description="Copper resistance protein D" evidence="12">
    <location>
        <begin position="378"/>
        <end position="480"/>
    </location>
</feature>
<evidence type="ECO:0000313" key="13">
    <source>
        <dbReference type="EMBL" id="AXG80791.1"/>
    </source>
</evidence>
<evidence type="ECO:0008006" key="15">
    <source>
        <dbReference type="Google" id="ProtNLM"/>
    </source>
</evidence>
<dbReference type="EMBL" id="CP031194">
    <property type="protein sequence ID" value="AXG80791.1"/>
    <property type="molecule type" value="Genomic_DNA"/>
</dbReference>
<reference evidence="14" key="1">
    <citation type="submission" date="2018-07" db="EMBL/GenBank/DDBJ databases">
        <authorList>
            <person name="Zhao J."/>
        </authorList>
    </citation>
    <scope>NUCLEOTIDE SEQUENCE [LARGE SCALE GENOMIC DNA]</scope>
    <source>
        <strain evidence="14">GSSD-12</strain>
    </source>
</reference>
<keyword evidence="7" id="KW-0186">Copper</keyword>
<feature type="transmembrane region" description="Helical" evidence="10">
    <location>
        <begin position="197"/>
        <end position="216"/>
    </location>
</feature>
<dbReference type="GO" id="GO:0042597">
    <property type="term" value="C:periplasmic space"/>
    <property type="evidence" value="ECO:0007669"/>
    <property type="project" value="InterPro"/>
</dbReference>
<evidence type="ECO:0000259" key="12">
    <source>
        <dbReference type="Pfam" id="PF05425"/>
    </source>
</evidence>
<protein>
    <recommendedName>
        <fullName evidence="15">Copper resistance protein CopC</fullName>
    </recommendedName>
</protein>
<keyword evidence="3 10" id="KW-0812">Transmembrane</keyword>
<name>A0A345HVR7_9ACTN</name>
<dbReference type="Gene3D" id="2.60.40.1220">
    <property type="match status" value="1"/>
</dbReference>
<evidence type="ECO:0000256" key="6">
    <source>
        <dbReference type="ARBA" id="ARBA00022989"/>
    </source>
</evidence>
<keyword evidence="5" id="KW-0732">Signal</keyword>
<dbReference type="SUPFAM" id="SSF81296">
    <property type="entry name" value="E set domains"/>
    <property type="match status" value="1"/>
</dbReference>
<evidence type="ECO:0000259" key="11">
    <source>
        <dbReference type="Pfam" id="PF04234"/>
    </source>
</evidence>
<dbReference type="Proteomes" id="UP000253868">
    <property type="component" value="Chromosome"/>
</dbReference>
<dbReference type="InterPro" id="IPR008457">
    <property type="entry name" value="Cu-R_CopD_dom"/>
</dbReference>
<dbReference type="GO" id="GO:0005507">
    <property type="term" value="F:copper ion binding"/>
    <property type="evidence" value="ECO:0007669"/>
    <property type="project" value="InterPro"/>
</dbReference>
<organism evidence="13 14">
    <name type="scientific">Streptomyces paludis</name>
    <dbReference type="NCBI Taxonomy" id="2282738"/>
    <lineage>
        <taxon>Bacteria</taxon>
        <taxon>Bacillati</taxon>
        <taxon>Actinomycetota</taxon>
        <taxon>Actinomycetes</taxon>
        <taxon>Kitasatosporales</taxon>
        <taxon>Streptomycetaceae</taxon>
        <taxon>Streptomyces</taxon>
    </lineage>
</organism>
<evidence type="ECO:0000313" key="14">
    <source>
        <dbReference type="Proteomes" id="UP000253868"/>
    </source>
</evidence>